<reference evidence="10" key="1">
    <citation type="journal article" date="2021" name="Nat. Commun.">
        <title>Genetic determinants of endophytism in the Arabidopsis root mycobiome.</title>
        <authorList>
            <person name="Mesny F."/>
            <person name="Miyauchi S."/>
            <person name="Thiergart T."/>
            <person name="Pickel B."/>
            <person name="Atanasova L."/>
            <person name="Karlsson M."/>
            <person name="Huettel B."/>
            <person name="Barry K.W."/>
            <person name="Haridas S."/>
            <person name="Chen C."/>
            <person name="Bauer D."/>
            <person name="Andreopoulos W."/>
            <person name="Pangilinan J."/>
            <person name="LaButti K."/>
            <person name="Riley R."/>
            <person name="Lipzen A."/>
            <person name="Clum A."/>
            <person name="Drula E."/>
            <person name="Henrissat B."/>
            <person name="Kohler A."/>
            <person name="Grigoriev I.V."/>
            <person name="Martin F.M."/>
            <person name="Hacquard S."/>
        </authorList>
    </citation>
    <scope>NUCLEOTIDE SEQUENCE</scope>
    <source>
        <strain evidence="10">MPI-SDFR-AT-0073</strain>
    </source>
</reference>
<feature type="transmembrane region" description="Helical" evidence="8">
    <location>
        <begin position="58"/>
        <end position="79"/>
    </location>
</feature>
<comment type="similarity">
    <text evidence="2 7">Belongs to the major facilitator superfamily. Sugar transporter (TC 2.A.1.1) family.</text>
</comment>
<dbReference type="NCBIfam" id="TIGR00879">
    <property type="entry name" value="SP"/>
    <property type="match status" value="1"/>
</dbReference>
<evidence type="ECO:0000256" key="1">
    <source>
        <dbReference type="ARBA" id="ARBA00004141"/>
    </source>
</evidence>
<evidence type="ECO:0000259" key="9">
    <source>
        <dbReference type="PROSITE" id="PS50850"/>
    </source>
</evidence>
<dbReference type="EMBL" id="JAGPXC010000002">
    <property type="protein sequence ID" value="KAH6658651.1"/>
    <property type="molecule type" value="Genomic_DNA"/>
</dbReference>
<dbReference type="InterPro" id="IPR050360">
    <property type="entry name" value="MFS_Sugar_Transporters"/>
</dbReference>
<feature type="transmembrane region" description="Helical" evidence="8">
    <location>
        <begin position="116"/>
        <end position="135"/>
    </location>
</feature>
<evidence type="ECO:0000256" key="3">
    <source>
        <dbReference type="ARBA" id="ARBA00022448"/>
    </source>
</evidence>
<comment type="caution">
    <text evidence="10">The sequence shown here is derived from an EMBL/GenBank/DDBJ whole genome shotgun (WGS) entry which is preliminary data.</text>
</comment>
<dbReference type="PRINTS" id="PR00171">
    <property type="entry name" value="SUGRTRNSPORT"/>
</dbReference>
<keyword evidence="6 8" id="KW-0472">Membrane</keyword>
<keyword evidence="5 8" id="KW-1133">Transmembrane helix</keyword>
<feature type="transmembrane region" description="Helical" evidence="8">
    <location>
        <begin position="435"/>
        <end position="456"/>
    </location>
</feature>
<dbReference type="InterPro" id="IPR005828">
    <property type="entry name" value="MFS_sugar_transport-like"/>
</dbReference>
<dbReference type="PROSITE" id="PS00217">
    <property type="entry name" value="SUGAR_TRANSPORT_2"/>
    <property type="match status" value="1"/>
</dbReference>
<keyword evidence="3 7" id="KW-0813">Transport</keyword>
<evidence type="ECO:0000256" key="6">
    <source>
        <dbReference type="ARBA" id="ARBA00023136"/>
    </source>
</evidence>
<dbReference type="InterPro" id="IPR005829">
    <property type="entry name" value="Sugar_transporter_CS"/>
</dbReference>
<feature type="transmembrane region" description="Helical" evidence="8">
    <location>
        <begin position="311"/>
        <end position="329"/>
    </location>
</feature>
<dbReference type="GO" id="GO:0016020">
    <property type="term" value="C:membrane"/>
    <property type="evidence" value="ECO:0007669"/>
    <property type="project" value="UniProtKB-SubCell"/>
</dbReference>
<evidence type="ECO:0000256" key="2">
    <source>
        <dbReference type="ARBA" id="ARBA00010992"/>
    </source>
</evidence>
<feature type="transmembrane region" description="Helical" evidence="8">
    <location>
        <begin position="91"/>
        <end position="110"/>
    </location>
</feature>
<dbReference type="GO" id="GO:0005351">
    <property type="term" value="F:carbohydrate:proton symporter activity"/>
    <property type="evidence" value="ECO:0007669"/>
    <property type="project" value="TreeGrafter"/>
</dbReference>
<dbReference type="GeneID" id="70126564"/>
<feature type="transmembrane region" description="Helical" evidence="8">
    <location>
        <begin position="178"/>
        <end position="198"/>
    </location>
</feature>
<name>A0A9P8UUX7_9PEZI</name>
<dbReference type="PANTHER" id="PTHR48022:SF26">
    <property type="entry name" value="MAJOR FACILITATOR SUPERFAMILY (MFS) PROFILE DOMAIN-CONTAINING PROTEIN-RELATED"/>
    <property type="match status" value="1"/>
</dbReference>
<sequence>MGAIPKKSHVSGGWLIALITLVDAMSAMWFGYCQGVFAGVLVSEDFLRLFPQTSDANISGIVTSCFLLGAFFGAMLAFLLGDQLGRKKTIIIGHILNFTGALLQCLAWSLPQMITGRIVNGFGMGMTSTMSPVYLAECARSHVRGRLLVIGASSNVTSFCIANWISYGMYYQPGPLQWRFPLGFQLIFALFLTPILFFTPESPRWLLLVSKDEDALRVIARLAGTGTEDGTANREFRSIKEAIRMERESKVPVMDVLCHRDKTRNFRRLILSCGTQFMQQFSGINALGFYLPTLLQQSVGFDNRMSRLLTAVIGTIYFLSAFGSIAVIDHVGRRRLMLIGSVLTAACHLIASVCLKVGDEDQSRAKMMRSVAVAMFTLYHVFFGCTWAGVPWVYSAELNSLGWRTRGAAAATATNWLMAFVVVQYTKVGLDNLGWAFYLIFAGLTFSYIPVVYCFYPETSGRTLEDMDEVFIRHPDVFVCRNPETTQLTRPQVLVDAERDRIARAEAPDMQHVL</sequence>
<dbReference type="PROSITE" id="PS50850">
    <property type="entry name" value="MFS"/>
    <property type="match status" value="1"/>
</dbReference>
<evidence type="ECO:0000256" key="7">
    <source>
        <dbReference type="RuleBase" id="RU003346"/>
    </source>
</evidence>
<dbReference type="FunFam" id="1.20.1250.20:FF:000134">
    <property type="entry name" value="MFS sugar transporter protein"/>
    <property type="match status" value="1"/>
</dbReference>
<organism evidence="10 11">
    <name type="scientific">Truncatella angustata</name>
    <dbReference type="NCBI Taxonomy" id="152316"/>
    <lineage>
        <taxon>Eukaryota</taxon>
        <taxon>Fungi</taxon>
        <taxon>Dikarya</taxon>
        <taxon>Ascomycota</taxon>
        <taxon>Pezizomycotina</taxon>
        <taxon>Sordariomycetes</taxon>
        <taxon>Xylariomycetidae</taxon>
        <taxon>Amphisphaeriales</taxon>
        <taxon>Sporocadaceae</taxon>
        <taxon>Truncatella</taxon>
    </lineage>
</organism>
<evidence type="ECO:0000256" key="5">
    <source>
        <dbReference type="ARBA" id="ARBA00022989"/>
    </source>
</evidence>
<dbReference type="InterPro" id="IPR003663">
    <property type="entry name" value="Sugar/inositol_transpt"/>
</dbReference>
<protein>
    <submittedName>
        <fullName evidence="10">General substrate transporter</fullName>
    </submittedName>
</protein>
<proteinExistence type="inferred from homology"/>
<dbReference type="OrthoDB" id="6339427at2759"/>
<dbReference type="AlphaFoldDB" id="A0A9P8UUX7"/>
<dbReference type="SUPFAM" id="SSF103473">
    <property type="entry name" value="MFS general substrate transporter"/>
    <property type="match status" value="1"/>
</dbReference>
<dbReference type="InterPro" id="IPR020846">
    <property type="entry name" value="MFS_dom"/>
</dbReference>
<feature type="transmembrane region" description="Helical" evidence="8">
    <location>
        <begin position="147"/>
        <end position="166"/>
    </location>
</feature>
<accession>A0A9P8UUX7</accession>
<evidence type="ECO:0000313" key="10">
    <source>
        <dbReference type="EMBL" id="KAH6658651.1"/>
    </source>
</evidence>
<dbReference type="PROSITE" id="PS00216">
    <property type="entry name" value="SUGAR_TRANSPORT_1"/>
    <property type="match status" value="1"/>
</dbReference>
<dbReference type="Pfam" id="PF00083">
    <property type="entry name" value="Sugar_tr"/>
    <property type="match status" value="1"/>
</dbReference>
<feature type="transmembrane region" description="Helical" evidence="8">
    <location>
        <begin position="370"/>
        <end position="394"/>
    </location>
</feature>
<feature type="transmembrane region" description="Helical" evidence="8">
    <location>
        <begin position="269"/>
        <end position="291"/>
    </location>
</feature>
<feature type="transmembrane region" description="Helical" evidence="8">
    <location>
        <begin position="12"/>
        <end position="38"/>
    </location>
</feature>
<dbReference type="InterPro" id="IPR036259">
    <property type="entry name" value="MFS_trans_sf"/>
</dbReference>
<evidence type="ECO:0000256" key="8">
    <source>
        <dbReference type="SAM" id="Phobius"/>
    </source>
</evidence>
<evidence type="ECO:0000313" key="11">
    <source>
        <dbReference type="Proteomes" id="UP000758603"/>
    </source>
</evidence>
<dbReference type="Proteomes" id="UP000758603">
    <property type="component" value="Unassembled WGS sequence"/>
</dbReference>
<keyword evidence="11" id="KW-1185">Reference proteome</keyword>
<gene>
    <name evidence="10" type="ORF">BKA67DRAFT_514770</name>
</gene>
<comment type="subcellular location">
    <subcellularLocation>
        <location evidence="1">Membrane</location>
        <topology evidence="1">Multi-pass membrane protein</topology>
    </subcellularLocation>
</comment>
<dbReference type="PANTHER" id="PTHR48022">
    <property type="entry name" value="PLASTIDIC GLUCOSE TRANSPORTER 4"/>
    <property type="match status" value="1"/>
</dbReference>
<keyword evidence="4 8" id="KW-0812">Transmembrane</keyword>
<feature type="domain" description="Major facilitator superfamily (MFS) profile" evidence="9">
    <location>
        <begin position="19"/>
        <end position="460"/>
    </location>
</feature>
<dbReference type="Gene3D" id="1.20.1250.20">
    <property type="entry name" value="MFS general substrate transporter like domains"/>
    <property type="match status" value="1"/>
</dbReference>
<dbReference type="RefSeq" id="XP_045962885.1">
    <property type="nucleotide sequence ID" value="XM_046097672.1"/>
</dbReference>
<evidence type="ECO:0000256" key="4">
    <source>
        <dbReference type="ARBA" id="ARBA00022692"/>
    </source>
</evidence>